<evidence type="ECO:0000313" key="2">
    <source>
        <dbReference type="Proteomes" id="UP000076532"/>
    </source>
</evidence>
<dbReference type="AlphaFoldDB" id="A0A166MIC9"/>
<evidence type="ECO:0000313" key="1">
    <source>
        <dbReference type="EMBL" id="KZP24031.1"/>
    </source>
</evidence>
<reference evidence="1 2" key="1">
    <citation type="journal article" date="2016" name="Mol. Biol. Evol.">
        <title>Comparative Genomics of Early-Diverging Mushroom-Forming Fungi Provides Insights into the Origins of Lignocellulose Decay Capabilities.</title>
        <authorList>
            <person name="Nagy L.G."/>
            <person name="Riley R."/>
            <person name="Tritt A."/>
            <person name="Adam C."/>
            <person name="Daum C."/>
            <person name="Floudas D."/>
            <person name="Sun H."/>
            <person name="Yadav J.S."/>
            <person name="Pangilinan J."/>
            <person name="Larsson K.H."/>
            <person name="Matsuura K."/>
            <person name="Barry K."/>
            <person name="Labutti K."/>
            <person name="Kuo R."/>
            <person name="Ohm R.A."/>
            <person name="Bhattacharya S.S."/>
            <person name="Shirouzu T."/>
            <person name="Yoshinaga Y."/>
            <person name="Martin F.M."/>
            <person name="Grigoriev I.V."/>
            <person name="Hibbett D.S."/>
        </authorList>
    </citation>
    <scope>NUCLEOTIDE SEQUENCE [LARGE SCALE GENOMIC DNA]</scope>
    <source>
        <strain evidence="1 2">CBS 109695</strain>
    </source>
</reference>
<proteinExistence type="predicted"/>
<protein>
    <submittedName>
        <fullName evidence="1">Uncharacterized protein</fullName>
    </submittedName>
</protein>
<gene>
    <name evidence="1" type="ORF">FIBSPDRAFT_785333</name>
</gene>
<sequence>MIIAFCHFWPACNFRLILAEVEGRGVPSHFQHLEDENAFLKGAKESLIRDAAVSLLALSCKIHRDVLALLCPVCL</sequence>
<keyword evidence="2" id="KW-1185">Reference proteome</keyword>
<accession>A0A166MIC9</accession>
<name>A0A166MIC9_9AGAM</name>
<dbReference type="EMBL" id="KV417529">
    <property type="protein sequence ID" value="KZP24031.1"/>
    <property type="molecule type" value="Genomic_DNA"/>
</dbReference>
<dbReference type="Proteomes" id="UP000076532">
    <property type="component" value="Unassembled WGS sequence"/>
</dbReference>
<organism evidence="1 2">
    <name type="scientific">Athelia psychrophila</name>
    <dbReference type="NCBI Taxonomy" id="1759441"/>
    <lineage>
        <taxon>Eukaryota</taxon>
        <taxon>Fungi</taxon>
        <taxon>Dikarya</taxon>
        <taxon>Basidiomycota</taxon>
        <taxon>Agaricomycotina</taxon>
        <taxon>Agaricomycetes</taxon>
        <taxon>Agaricomycetidae</taxon>
        <taxon>Atheliales</taxon>
        <taxon>Atheliaceae</taxon>
        <taxon>Athelia</taxon>
    </lineage>
</organism>